<dbReference type="EMBL" id="JAQJAC010000004">
    <property type="protein sequence ID" value="KAJ5585687.1"/>
    <property type="molecule type" value="Genomic_DNA"/>
</dbReference>
<dbReference type="Gene3D" id="1.20.1250.20">
    <property type="entry name" value="MFS general substrate transporter like domains"/>
    <property type="match status" value="1"/>
</dbReference>
<comment type="caution">
    <text evidence="7">The sequence shown here is derived from an EMBL/GenBank/DDBJ whole genome shotgun (WGS) entry which is preliminary data.</text>
</comment>
<dbReference type="SUPFAM" id="SSF103473">
    <property type="entry name" value="MFS general substrate transporter"/>
    <property type="match status" value="1"/>
</dbReference>
<keyword evidence="4 5" id="KW-0472">Membrane</keyword>
<comment type="subcellular location">
    <subcellularLocation>
        <location evidence="1">Membrane</location>
        <topology evidence="1">Multi-pass membrane protein</topology>
    </subcellularLocation>
</comment>
<keyword evidence="8" id="KW-1185">Reference proteome</keyword>
<feature type="transmembrane region" description="Helical" evidence="5">
    <location>
        <begin position="353"/>
        <end position="378"/>
    </location>
</feature>
<evidence type="ECO:0000256" key="4">
    <source>
        <dbReference type="ARBA" id="ARBA00023136"/>
    </source>
</evidence>
<dbReference type="InterPro" id="IPR011701">
    <property type="entry name" value="MFS"/>
</dbReference>
<organism evidence="7 8">
    <name type="scientific">Penicillium hetheringtonii</name>
    <dbReference type="NCBI Taxonomy" id="911720"/>
    <lineage>
        <taxon>Eukaryota</taxon>
        <taxon>Fungi</taxon>
        <taxon>Dikarya</taxon>
        <taxon>Ascomycota</taxon>
        <taxon>Pezizomycotina</taxon>
        <taxon>Eurotiomycetes</taxon>
        <taxon>Eurotiomycetidae</taxon>
        <taxon>Eurotiales</taxon>
        <taxon>Aspergillaceae</taxon>
        <taxon>Penicillium</taxon>
    </lineage>
</organism>
<dbReference type="InterPro" id="IPR020846">
    <property type="entry name" value="MFS_dom"/>
</dbReference>
<dbReference type="PANTHER" id="PTHR23502">
    <property type="entry name" value="MAJOR FACILITATOR SUPERFAMILY"/>
    <property type="match status" value="1"/>
</dbReference>
<evidence type="ECO:0000256" key="2">
    <source>
        <dbReference type="ARBA" id="ARBA00022692"/>
    </source>
</evidence>
<evidence type="ECO:0000313" key="8">
    <source>
        <dbReference type="Proteomes" id="UP001216150"/>
    </source>
</evidence>
<dbReference type="GO" id="GO:0005886">
    <property type="term" value="C:plasma membrane"/>
    <property type="evidence" value="ECO:0007669"/>
    <property type="project" value="TreeGrafter"/>
</dbReference>
<evidence type="ECO:0000259" key="6">
    <source>
        <dbReference type="PROSITE" id="PS50850"/>
    </source>
</evidence>
<feature type="transmembrane region" description="Helical" evidence="5">
    <location>
        <begin position="492"/>
        <end position="511"/>
    </location>
</feature>
<feature type="transmembrane region" description="Helical" evidence="5">
    <location>
        <begin position="462"/>
        <end position="480"/>
    </location>
</feature>
<feature type="transmembrane region" description="Helical" evidence="5">
    <location>
        <begin position="209"/>
        <end position="229"/>
    </location>
</feature>
<feature type="transmembrane region" description="Helical" evidence="5">
    <location>
        <begin position="177"/>
        <end position="197"/>
    </location>
</feature>
<dbReference type="Proteomes" id="UP001216150">
    <property type="component" value="Unassembled WGS sequence"/>
</dbReference>
<dbReference type="AlphaFoldDB" id="A0AAD6DIK1"/>
<reference evidence="7 8" key="1">
    <citation type="journal article" date="2023" name="IMA Fungus">
        <title>Comparative genomic study of the Penicillium genus elucidates a diverse pangenome and 15 lateral gene transfer events.</title>
        <authorList>
            <person name="Petersen C."/>
            <person name="Sorensen T."/>
            <person name="Nielsen M.R."/>
            <person name="Sondergaard T.E."/>
            <person name="Sorensen J.L."/>
            <person name="Fitzpatrick D.A."/>
            <person name="Frisvad J.C."/>
            <person name="Nielsen K.L."/>
        </authorList>
    </citation>
    <scope>NUCLEOTIDE SEQUENCE [LARGE SCALE GENOMIC DNA]</scope>
    <source>
        <strain evidence="7 8">IBT 29057</strain>
    </source>
</reference>
<gene>
    <name evidence="7" type="ORF">N7450_005474</name>
</gene>
<name>A0AAD6DIK1_9EURO</name>
<feature type="transmembrane region" description="Helical" evidence="5">
    <location>
        <begin position="235"/>
        <end position="253"/>
    </location>
</feature>
<evidence type="ECO:0000256" key="3">
    <source>
        <dbReference type="ARBA" id="ARBA00022989"/>
    </source>
</evidence>
<sequence length="540" mass="59757">MDCSTKAEGRAYHVDFMENHTTDPHHTTLQEAKSDLLDPELGKTKALKVTADQDGFLVPQPSDDPQDPLNWSYGKKHAVLAIVIACSFLPDYGSVTGAATLTLQAEEYGISPDEVNHSQSGNQFMVGAGGTIAVMLSAYFGRLPVLFWFMVAAFATAAGQAGSNGFIGFFVPRVMNGFFSGVAQGGGLMFIKDLFYLHEQARKINLWQSCVILSPFLGPLLASFMTISLSWRWPFWLYTILTGLALMGVIFFGEETFYNRQIPQSAQRDRGSRPLRLIGFEQWRSRSQRNSFVEAVSRSFTVLGKPVILLTNLYYVCIFAWLVAINATLPIFLTSLYGFGPKQIDQGGANTTMLLAGFMYFAPVVAAIVAYTLGHWLHDALARFYVRRNGGVFHPESRLIIVWLAMPFMLSGLVLVGFALQQHYHYMLVALGWGLYTFGMIINSASVNMYVLNSYPEASGEVGMWINFSRTAGGFIISYFQVEWVSHVGAEAAFGTQAAISAFVFPIVILLQFRGKELRAWGGDLNFKTDSGGGTNWDLQ</sequence>
<protein>
    <recommendedName>
        <fullName evidence="6">Major facilitator superfamily (MFS) profile domain-containing protein</fullName>
    </recommendedName>
</protein>
<dbReference type="InterPro" id="IPR036259">
    <property type="entry name" value="MFS_trans_sf"/>
</dbReference>
<keyword evidence="2 5" id="KW-0812">Transmembrane</keyword>
<evidence type="ECO:0000256" key="1">
    <source>
        <dbReference type="ARBA" id="ARBA00004141"/>
    </source>
</evidence>
<keyword evidence="3 5" id="KW-1133">Transmembrane helix</keyword>
<feature type="domain" description="Major facilitator superfamily (MFS) profile" evidence="6">
    <location>
        <begin position="79"/>
        <end position="516"/>
    </location>
</feature>
<evidence type="ECO:0000313" key="7">
    <source>
        <dbReference type="EMBL" id="KAJ5585687.1"/>
    </source>
</evidence>
<dbReference type="GO" id="GO:0022857">
    <property type="term" value="F:transmembrane transporter activity"/>
    <property type="evidence" value="ECO:0007669"/>
    <property type="project" value="InterPro"/>
</dbReference>
<feature type="transmembrane region" description="Helical" evidence="5">
    <location>
        <begin position="313"/>
        <end position="333"/>
    </location>
</feature>
<dbReference type="PROSITE" id="PS50850">
    <property type="entry name" value="MFS"/>
    <property type="match status" value="1"/>
</dbReference>
<feature type="transmembrane region" description="Helical" evidence="5">
    <location>
        <begin position="399"/>
        <end position="420"/>
    </location>
</feature>
<feature type="transmembrane region" description="Helical" evidence="5">
    <location>
        <begin position="426"/>
        <end position="450"/>
    </location>
</feature>
<dbReference type="PANTHER" id="PTHR23502:SF187">
    <property type="entry name" value="TRANSPORTER, PUTATIVE (AFU_ORTHOLOGUE AFUA_2G17840)-RELATED"/>
    <property type="match status" value="1"/>
</dbReference>
<dbReference type="Pfam" id="PF07690">
    <property type="entry name" value="MFS_1"/>
    <property type="match status" value="1"/>
</dbReference>
<proteinExistence type="predicted"/>
<accession>A0AAD6DIK1</accession>
<evidence type="ECO:0000256" key="5">
    <source>
        <dbReference type="SAM" id="Phobius"/>
    </source>
</evidence>